<evidence type="ECO:0000256" key="5">
    <source>
        <dbReference type="ARBA" id="ARBA00023004"/>
    </source>
</evidence>
<organism evidence="7 8">
    <name type="scientific">Marinobacterium aestuariivivens</name>
    <dbReference type="NCBI Taxonomy" id="1698799"/>
    <lineage>
        <taxon>Bacteria</taxon>
        <taxon>Pseudomonadati</taxon>
        <taxon>Pseudomonadota</taxon>
        <taxon>Gammaproteobacteria</taxon>
        <taxon>Oceanospirillales</taxon>
        <taxon>Oceanospirillaceae</taxon>
        <taxon>Marinobacterium</taxon>
    </lineage>
</organism>
<keyword evidence="3" id="KW-0223">Dioxygenase</keyword>
<accession>A0ABW2A6S5</accession>
<evidence type="ECO:0000259" key="6">
    <source>
        <dbReference type="PROSITE" id="PS51184"/>
    </source>
</evidence>
<dbReference type="InterPro" id="IPR046799">
    <property type="entry name" value="ROXA-like_wH"/>
</dbReference>
<comment type="caution">
    <text evidence="7">The sequence shown here is derived from an EMBL/GenBank/DDBJ whole genome shotgun (WGS) entry which is preliminary data.</text>
</comment>
<evidence type="ECO:0000256" key="4">
    <source>
        <dbReference type="ARBA" id="ARBA00023002"/>
    </source>
</evidence>
<dbReference type="Pfam" id="PF08007">
    <property type="entry name" value="JmjC_2"/>
    <property type="match status" value="1"/>
</dbReference>
<dbReference type="Proteomes" id="UP001596422">
    <property type="component" value="Unassembled WGS sequence"/>
</dbReference>
<keyword evidence="8" id="KW-1185">Reference proteome</keyword>
<evidence type="ECO:0000256" key="1">
    <source>
        <dbReference type="ARBA" id="ARBA00001954"/>
    </source>
</evidence>
<dbReference type="RefSeq" id="WP_379911540.1">
    <property type="nucleotide sequence ID" value="NZ_JBHSWE010000001.1"/>
</dbReference>
<dbReference type="Pfam" id="PF20514">
    <property type="entry name" value="WHD_ROXA"/>
    <property type="match status" value="1"/>
</dbReference>
<dbReference type="SUPFAM" id="SSF51197">
    <property type="entry name" value="Clavaminate synthase-like"/>
    <property type="match status" value="1"/>
</dbReference>
<dbReference type="Gene3D" id="2.60.120.650">
    <property type="entry name" value="Cupin"/>
    <property type="match status" value="1"/>
</dbReference>
<dbReference type="InterPro" id="IPR003347">
    <property type="entry name" value="JmjC_dom"/>
</dbReference>
<comment type="cofactor">
    <cofactor evidence="1">
        <name>Fe(2+)</name>
        <dbReference type="ChEBI" id="CHEBI:29033"/>
    </cofactor>
</comment>
<name>A0ABW2A6S5_9GAMM</name>
<keyword evidence="2" id="KW-0479">Metal-binding</keyword>
<dbReference type="InterPro" id="IPR039994">
    <property type="entry name" value="NO66-like"/>
</dbReference>
<protein>
    <submittedName>
        <fullName evidence="7">JmjC domain-containing protein</fullName>
    </submittedName>
</protein>
<evidence type="ECO:0000313" key="7">
    <source>
        <dbReference type="EMBL" id="MFC6673152.1"/>
    </source>
</evidence>
<feature type="domain" description="JmjC" evidence="6">
    <location>
        <begin position="98"/>
        <end position="227"/>
    </location>
</feature>
<evidence type="ECO:0000256" key="3">
    <source>
        <dbReference type="ARBA" id="ARBA00022964"/>
    </source>
</evidence>
<reference evidence="8" key="1">
    <citation type="journal article" date="2019" name="Int. J. Syst. Evol. Microbiol.">
        <title>The Global Catalogue of Microorganisms (GCM) 10K type strain sequencing project: providing services to taxonomists for standard genome sequencing and annotation.</title>
        <authorList>
            <consortium name="The Broad Institute Genomics Platform"/>
            <consortium name="The Broad Institute Genome Sequencing Center for Infectious Disease"/>
            <person name="Wu L."/>
            <person name="Ma J."/>
        </authorList>
    </citation>
    <scope>NUCLEOTIDE SEQUENCE [LARGE SCALE GENOMIC DNA]</scope>
    <source>
        <strain evidence="8">NBRC 111756</strain>
    </source>
</reference>
<dbReference type="PANTHER" id="PTHR13096">
    <property type="entry name" value="MINA53 MYC INDUCED NUCLEAR ANTIGEN"/>
    <property type="match status" value="1"/>
</dbReference>
<dbReference type="SMART" id="SM00558">
    <property type="entry name" value="JmjC"/>
    <property type="match status" value="1"/>
</dbReference>
<evidence type="ECO:0000256" key="2">
    <source>
        <dbReference type="ARBA" id="ARBA00022723"/>
    </source>
</evidence>
<keyword evidence="4" id="KW-0560">Oxidoreductase</keyword>
<dbReference type="PROSITE" id="PS51184">
    <property type="entry name" value="JMJC"/>
    <property type="match status" value="1"/>
</dbReference>
<dbReference type="EMBL" id="JBHSWE010000001">
    <property type="protein sequence ID" value="MFC6673152.1"/>
    <property type="molecule type" value="Genomic_DNA"/>
</dbReference>
<proteinExistence type="predicted"/>
<sequence>MNILNLGELTPERFLAEYWQKKPLLIRQAFPDLQPVIEPDELAGLACEEDVESRLVVQSPDNDDWALRQGPFDEADFATLPPSHWTLLVQAVDHWVPEAAELMAQFDFIPSWRRDDLMVSYAVDGGGVGPHYDNYDVFLIQASGRRRWEIGGRFDQHSPRRKDAPVMILPEWQAEEAWTLEPGDMLYVPPQVGHNGFAIGDDCITYSVGFRAPSHGEIMRHFTDFVGERLTGEDRYRDPDLQLPERAGEIGPDAILRLRTLLERYCRDEDLLGDWFGRYMTEPKYPELEQAPETPADREELLAFLASGGSLSRNEGARLAWRRNGERWQLFADGQAYEGDARQGPLFMSICDGGGLDLGDADNRDFAIDLLTALINQGVLYADEP</sequence>
<keyword evidence="5" id="KW-0408">Iron</keyword>
<evidence type="ECO:0000313" key="8">
    <source>
        <dbReference type="Proteomes" id="UP001596422"/>
    </source>
</evidence>
<gene>
    <name evidence="7" type="ORF">ACFQDL_25995</name>
</gene>
<dbReference type="Gene3D" id="3.40.366.30">
    <property type="entry name" value="50S ribosomal protein L16 arginine hydroxylase, Chain A, Domain 2"/>
    <property type="match status" value="1"/>
</dbReference>
<dbReference type="PANTHER" id="PTHR13096:SF8">
    <property type="entry name" value="RIBOSOMAL OXYGENASE 1"/>
    <property type="match status" value="1"/>
</dbReference>